<protein>
    <submittedName>
        <fullName evidence="10">NADH:flavin oxidoreductase</fullName>
    </submittedName>
</protein>
<dbReference type="PANTHER" id="PTHR42917">
    <property type="entry name" value="2,4-DIENOYL-COA REDUCTASE"/>
    <property type="match status" value="1"/>
</dbReference>
<dbReference type="GO" id="GO:0051536">
    <property type="term" value="F:iron-sulfur cluster binding"/>
    <property type="evidence" value="ECO:0007669"/>
    <property type="project" value="UniProtKB-KW"/>
</dbReference>
<dbReference type="AlphaFoldDB" id="A0A3R7LEH0"/>
<dbReference type="GO" id="GO:0046872">
    <property type="term" value="F:metal ion binding"/>
    <property type="evidence" value="ECO:0007669"/>
    <property type="project" value="UniProtKB-KW"/>
</dbReference>
<evidence type="ECO:0000256" key="3">
    <source>
        <dbReference type="ARBA" id="ARBA00022630"/>
    </source>
</evidence>
<dbReference type="InterPro" id="IPR051793">
    <property type="entry name" value="NADH:flavin_oxidoreductase"/>
</dbReference>
<evidence type="ECO:0000313" key="10">
    <source>
        <dbReference type="EMBL" id="RKJ95235.1"/>
    </source>
</evidence>
<dbReference type="GO" id="GO:0016491">
    <property type="term" value="F:oxidoreductase activity"/>
    <property type="evidence" value="ECO:0007669"/>
    <property type="project" value="UniProtKB-KW"/>
</dbReference>
<keyword evidence="8" id="KW-0411">Iron-sulfur</keyword>
<organism evidence="10 11">
    <name type="scientific">Alicycliphilus denitrificans</name>
    <dbReference type="NCBI Taxonomy" id="179636"/>
    <lineage>
        <taxon>Bacteria</taxon>
        <taxon>Pseudomonadati</taxon>
        <taxon>Pseudomonadota</taxon>
        <taxon>Betaproteobacteria</taxon>
        <taxon>Burkholderiales</taxon>
        <taxon>Comamonadaceae</taxon>
        <taxon>Alicycliphilus</taxon>
    </lineage>
</organism>
<keyword evidence="3" id="KW-0285">Flavoprotein</keyword>
<dbReference type="SUPFAM" id="SSF51395">
    <property type="entry name" value="FMN-linked oxidoreductases"/>
    <property type="match status" value="1"/>
</dbReference>
<evidence type="ECO:0000256" key="7">
    <source>
        <dbReference type="ARBA" id="ARBA00023004"/>
    </source>
</evidence>
<evidence type="ECO:0000256" key="6">
    <source>
        <dbReference type="ARBA" id="ARBA00023002"/>
    </source>
</evidence>
<evidence type="ECO:0000256" key="5">
    <source>
        <dbReference type="ARBA" id="ARBA00022723"/>
    </source>
</evidence>
<evidence type="ECO:0000313" key="11">
    <source>
        <dbReference type="Proteomes" id="UP000216225"/>
    </source>
</evidence>
<evidence type="ECO:0000256" key="8">
    <source>
        <dbReference type="ARBA" id="ARBA00023014"/>
    </source>
</evidence>
<dbReference type="EMBL" id="NKDB02000004">
    <property type="protein sequence ID" value="RKJ95235.1"/>
    <property type="molecule type" value="Genomic_DNA"/>
</dbReference>
<comment type="caution">
    <text evidence="10">The sequence shown here is derived from an EMBL/GenBank/DDBJ whole genome shotgun (WGS) entry which is preliminary data.</text>
</comment>
<keyword evidence="4" id="KW-0288">FMN</keyword>
<comment type="cofactor">
    <cofactor evidence="2">
        <name>[4Fe-4S] cluster</name>
        <dbReference type="ChEBI" id="CHEBI:49883"/>
    </cofactor>
</comment>
<sequence>MHKTTGPLFEPITINRLAIKNRLVLAPMAVLNPQPDGRPSEETIAFLTTRARGGVGMMIVSTCGTQRCAGEYGSPMLRFDIEEHLPSLRAVADAVHEYGVPLIAQITPLFGRMGSPKSPLPLISASARNVVIPQDALPKGLNVPGGLSLPTPQEATAGELRALVQETVASALRAQRAGWDGVEIPAHGSYFLASFLSPWSNWRTDEYGGTPENRARTVTDIVRSIRAQAGPGFPIGLRISCNEPVEGGQSPEEFARIARMAVDAGVDYVALLDGSSERLDRVFSAQDGGMVESGAARVFKQALPVPVLLQGLHDPHGAARAIAEGHGDMVILGRPLLADPEYPNKVREGRAGDIVVCNRDNHCLHRTMLNLPAQCPLNPALGNESHHRDQESAVQRLLSASREQAMLKLSGSGQLMKLATKTMLRKKK</sequence>
<dbReference type="Gene3D" id="3.20.20.70">
    <property type="entry name" value="Aldolase class I"/>
    <property type="match status" value="1"/>
</dbReference>
<keyword evidence="7" id="KW-0408">Iron</keyword>
<keyword evidence="5" id="KW-0479">Metal-binding</keyword>
<evidence type="ECO:0000256" key="4">
    <source>
        <dbReference type="ARBA" id="ARBA00022643"/>
    </source>
</evidence>
<comment type="cofactor">
    <cofactor evidence="1">
        <name>FMN</name>
        <dbReference type="ChEBI" id="CHEBI:58210"/>
    </cofactor>
</comment>
<keyword evidence="6" id="KW-0560">Oxidoreductase</keyword>
<gene>
    <name evidence="10" type="ORF">CE154_018710</name>
</gene>
<feature type="domain" description="NADH:flavin oxidoreductase/NADH oxidase N-terminal" evidence="9">
    <location>
        <begin position="8"/>
        <end position="351"/>
    </location>
</feature>
<name>A0A3R7LEH0_9BURK</name>
<dbReference type="CDD" id="cd02803">
    <property type="entry name" value="OYE_like_FMN_family"/>
    <property type="match status" value="1"/>
</dbReference>
<reference evidence="10 11" key="1">
    <citation type="submission" date="2018-09" db="EMBL/GenBank/DDBJ databases">
        <title>Genome comparison of Alicycliphilus sp. BQ1, a polyurethanolytic bacterium, with its closest phylogenetic relatives Alicycliphilus denitrificans BC and K601, unable to attack polyurethane.</title>
        <authorList>
            <person name="Loza-Tavera H."/>
            <person name="Lozano L."/>
            <person name="Cevallos M."/>
            <person name="Maya-Lucas O."/>
            <person name="Garcia-Mena J."/>
            <person name="Hernandez J."/>
        </authorList>
    </citation>
    <scope>NUCLEOTIDE SEQUENCE [LARGE SCALE GENOMIC DNA]</scope>
    <source>
        <strain evidence="10 11">BQ1</strain>
    </source>
</reference>
<dbReference type="InterPro" id="IPR001155">
    <property type="entry name" value="OxRdtase_FMN_N"/>
</dbReference>
<dbReference type="Proteomes" id="UP000216225">
    <property type="component" value="Unassembled WGS sequence"/>
</dbReference>
<dbReference type="PANTHER" id="PTHR42917:SF2">
    <property type="entry name" value="2,4-DIENOYL-COA REDUCTASE [(2E)-ENOYL-COA-PRODUCING]"/>
    <property type="match status" value="1"/>
</dbReference>
<dbReference type="GO" id="GO:0010181">
    <property type="term" value="F:FMN binding"/>
    <property type="evidence" value="ECO:0007669"/>
    <property type="project" value="InterPro"/>
</dbReference>
<accession>A0A3R7LEH0</accession>
<evidence type="ECO:0000256" key="1">
    <source>
        <dbReference type="ARBA" id="ARBA00001917"/>
    </source>
</evidence>
<dbReference type="Pfam" id="PF00724">
    <property type="entry name" value="Oxidored_FMN"/>
    <property type="match status" value="1"/>
</dbReference>
<evidence type="ECO:0000256" key="2">
    <source>
        <dbReference type="ARBA" id="ARBA00001966"/>
    </source>
</evidence>
<proteinExistence type="predicted"/>
<evidence type="ECO:0000259" key="9">
    <source>
        <dbReference type="Pfam" id="PF00724"/>
    </source>
</evidence>
<dbReference type="InterPro" id="IPR013785">
    <property type="entry name" value="Aldolase_TIM"/>
</dbReference>